<dbReference type="Proteomes" id="UP000601435">
    <property type="component" value="Unassembled WGS sequence"/>
</dbReference>
<feature type="non-terminal residue" evidence="2">
    <location>
        <position position="178"/>
    </location>
</feature>
<protein>
    <submittedName>
        <fullName evidence="2">Pol protein</fullName>
    </submittedName>
</protein>
<dbReference type="AlphaFoldDB" id="A0A813AK80"/>
<name>A0A813AK80_9DINO</name>
<feature type="region of interest" description="Disordered" evidence="1">
    <location>
        <begin position="1"/>
        <end position="105"/>
    </location>
</feature>
<reference evidence="2" key="1">
    <citation type="submission" date="2021-02" db="EMBL/GenBank/DDBJ databases">
        <authorList>
            <person name="Dougan E. K."/>
            <person name="Rhodes N."/>
            <person name="Thang M."/>
            <person name="Chan C."/>
        </authorList>
    </citation>
    <scope>NUCLEOTIDE SEQUENCE</scope>
</reference>
<evidence type="ECO:0000313" key="2">
    <source>
        <dbReference type="EMBL" id="CAE7868528.1"/>
    </source>
</evidence>
<keyword evidence="3" id="KW-1185">Reference proteome</keyword>
<accession>A0A813AK80</accession>
<gene>
    <name evidence="2" type="primary">pol</name>
    <name evidence="2" type="ORF">SNEC2469_LOCUS27931</name>
</gene>
<feature type="compositionally biased region" description="Basic and acidic residues" evidence="1">
    <location>
        <begin position="52"/>
        <end position="79"/>
    </location>
</feature>
<dbReference type="EMBL" id="CAJNJA010059705">
    <property type="protein sequence ID" value="CAE7868528.1"/>
    <property type="molecule type" value="Genomic_DNA"/>
</dbReference>
<organism evidence="2 3">
    <name type="scientific">Symbiodinium necroappetens</name>
    <dbReference type="NCBI Taxonomy" id="1628268"/>
    <lineage>
        <taxon>Eukaryota</taxon>
        <taxon>Sar</taxon>
        <taxon>Alveolata</taxon>
        <taxon>Dinophyceae</taxon>
        <taxon>Suessiales</taxon>
        <taxon>Symbiodiniaceae</taxon>
        <taxon>Symbiodinium</taxon>
    </lineage>
</organism>
<evidence type="ECO:0000313" key="3">
    <source>
        <dbReference type="Proteomes" id="UP000601435"/>
    </source>
</evidence>
<sequence>EPAQQKAKAKAKASDGAGPRPGAATASDDAGLPGGLEAPPADDLEEPAAETGDGKEKAAEAGDGQEKAAEAADGKEKPAPKAPKVAGKASGSNFAGRTPPNTPPYSTRFQCCKKTWVEKIHPQIKPGHYQKSQVHWWKYVLANMDLAVCVTEQEIQTRVDELVGLYVVPYEQKLHTGP</sequence>
<evidence type="ECO:0000256" key="1">
    <source>
        <dbReference type="SAM" id="MobiDB-lite"/>
    </source>
</evidence>
<dbReference type="OrthoDB" id="444846at2759"/>
<proteinExistence type="predicted"/>
<comment type="caution">
    <text evidence="2">The sequence shown here is derived from an EMBL/GenBank/DDBJ whole genome shotgun (WGS) entry which is preliminary data.</text>
</comment>